<evidence type="ECO:0000256" key="1">
    <source>
        <dbReference type="SAM" id="MobiDB-lite"/>
    </source>
</evidence>
<evidence type="ECO:0000313" key="2">
    <source>
        <dbReference type="EMBL" id="KAF7196899.1"/>
    </source>
</evidence>
<evidence type="ECO:0000313" key="3">
    <source>
        <dbReference type="Proteomes" id="UP000660729"/>
    </source>
</evidence>
<proteinExistence type="predicted"/>
<sequence>MQLCQAQRFCVNFDDGMKRLLQGYWDILCARRAVAVQTTPTNGTNGNTNGNTNGGVIVPAAPPARSKRTLERSQPEDEGMDLDDEDQDDLERFGGRQFAPFRDQPL</sequence>
<dbReference type="AlphaFoldDB" id="A0A8H6RSX6"/>
<feature type="compositionally biased region" description="Acidic residues" evidence="1">
    <location>
        <begin position="76"/>
        <end position="89"/>
    </location>
</feature>
<accession>A0A8H6RSX6</accession>
<comment type="caution">
    <text evidence="2">The sequence shown here is derived from an EMBL/GenBank/DDBJ whole genome shotgun (WGS) entry which is preliminary data.</text>
</comment>
<organism evidence="2 3">
    <name type="scientific">Pseudocercospora fuligena</name>
    <dbReference type="NCBI Taxonomy" id="685502"/>
    <lineage>
        <taxon>Eukaryota</taxon>
        <taxon>Fungi</taxon>
        <taxon>Dikarya</taxon>
        <taxon>Ascomycota</taxon>
        <taxon>Pezizomycotina</taxon>
        <taxon>Dothideomycetes</taxon>
        <taxon>Dothideomycetidae</taxon>
        <taxon>Mycosphaerellales</taxon>
        <taxon>Mycosphaerellaceae</taxon>
        <taxon>Pseudocercospora</taxon>
    </lineage>
</organism>
<feature type="compositionally biased region" description="Low complexity" evidence="1">
    <location>
        <begin position="38"/>
        <end position="55"/>
    </location>
</feature>
<reference evidence="2" key="1">
    <citation type="submission" date="2020-04" db="EMBL/GenBank/DDBJ databases">
        <title>Draft genome resource of the tomato pathogen Pseudocercospora fuligena.</title>
        <authorList>
            <person name="Zaccaron A."/>
        </authorList>
    </citation>
    <scope>NUCLEOTIDE SEQUENCE</scope>
    <source>
        <strain evidence="2">PF001</strain>
    </source>
</reference>
<name>A0A8H6RSX6_9PEZI</name>
<gene>
    <name evidence="2" type="ORF">HII31_01817</name>
</gene>
<keyword evidence="3" id="KW-1185">Reference proteome</keyword>
<dbReference type="EMBL" id="JABCIY010000022">
    <property type="protein sequence ID" value="KAF7196899.1"/>
    <property type="molecule type" value="Genomic_DNA"/>
</dbReference>
<feature type="region of interest" description="Disordered" evidence="1">
    <location>
        <begin position="38"/>
        <end position="106"/>
    </location>
</feature>
<protein>
    <submittedName>
        <fullName evidence="2">Uncharacterized protein</fullName>
    </submittedName>
</protein>
<dbReference type="OrthoDB" id="3644440at2759"/>
<dbReference type="Proteomes" id="UP000660729">
    <property type="component" value="Unassembled WGS sequence"/>
</dbReference>